<dbReference type="AlphaFoldDB" id="A0A8X7RZF7"/>
<comment type="caution">
    <text evidence="2">The sequence shown here is derived from an EMBL/GenBank/DDBJ whole genome shotgun (WGS) entry which is preliminary data.</text>
</comment>
<protein>
    <recommendedName>
        <fullName evidence="4">MD-2-related lipid-recognition domain-containing protein</fullName>
    </recommendedName>
</protein>
<gene>
    <name evidence="2" type="ORF">Bca52824_041308</name>
</gene>
<evidence type="ECO:0000256" key="1">
    <source>
        <dbReference type="SAM" id="SignalP"/>
    </source>
</evidence>
<evidence type="ECO:0008006" key="4">
    <source>
        <dbReference type="Google" id="ProtNLM"/>
    </source>
</evidence>
<sequence length="133" mass="14679">MAISQAQPLLPPLLVSLLFLPAALGIRFQTCKYGHHYPVDVNTVEIAAYSIKPSTNGNFTITEIPNGATVELRLTIPTMIPVTKKNYSLCDIVACPPGPIVFTLSNVFTEEELLLYVSFSLHKQLVLDKFCSR</sequence>
<dbReference type="EMBL" id="JAAMPC010000009">
    <property type="protein sequence ID" value="KAG2294639.1"/>
    <property type="molecule type" value="Genomic_DNA"/>
</dbReference>
<name>A0A8X7RZF7_BRACI</name>
<keyword evidence="1" id="KW-0732">Signal</keyword>
<dbReference type="Proteomes" id="UP000886595">
    <property type="component" value="Unassembled WGS sequence"/>
</dbReference>
<reference evidence="2 3" key="1">
    <citation type="submission" date="2020-02" db="EMBL/GenBank/DDBJ databases">
        <authorList>
            <person name="Ma Q."/>
            <person name="Huang Y."/>
            <person name="Song X."/>
            <person name="Pei D."/>
        </authorList>
    </citation>
    <scope>NUCLEOTIDE SEQUENCE [LARGE SCALE GENOMIC DNA]</scope>
    <source>
        <strain evidence="2">Sxm20200214</strain>
        <tissue evidence="2">Leaf</tissue>
    </source>
</reference>
<feature type="signal peptide" evidence="1">
    <location>
        <begin position="1"/>
        <end position="25"/>
    </location>
</feature>
<accession>A0A8X7RZF7</accession>
<organism evidence="2 3">
    <name type="scientific">Brassica carinata</name>
    <name type="common">Ethiopian mustard</name>
    <name type="synonym">Abyssinian cabbage</name>
    <dbReference type="NCBI Taxonomy" id="52824"/>
    <lineage>
        <taxon>Eukaryota</taxon>
        <taxon>Viridiplantae</taxon>
        <taxon>Streptophyta</taxon>
        <taxon>Embryophyta</taxon>
        <taxon>Tracheophyta</taxon>
        <taxon>Spermatophyta</taxon>
        <taxon>Magnoliopsida</taxon>
        <taxon>eudicotyledons</taxon>
        <taxon>Gunneridae</taxon>
        <taxon>Pentapetalae</taxon>
        <taxon>rosids</taxon>
        <taxon>malvids</taxon>
        <taxon>Brassicales</taxon>
        <taxon>Brassicaceae</taxon>
        <taxon>Brassiceae</taxon>
        <taxon>Brassica</taxon>
    </lineage>
</organism>
<keyword evidence="3" id="KW-1185">Reference proteome</keyword>
<feature type="chain" id="PRO_5036459168" description="MD-2-related lipid-recognition domain-containing protein" evidence="1">
    <location>
        <begin position="26"/>
        <end position="133"/>
    </location>
</feature>
<evidence type="ECO:0000313" key="2">
    <source>
        <dbReference type="EMBL" id="KAG2294639.1"/>
    </source>
</evidence>
<proteinExistence type="predicted"/>
<evidence type="ECO:0000313" key="3">
    <source>
        <dbReference type="Proteomes" id="UP000886595"/>
    </source>
</evidence>
<dbReference type="OrthoDB" id="6409159at2759"/>